<dbReference type="Pfam" id="PF13945">
    <property type="entry name" value="NST1"/>
    <property type="match status" value="1"/>
</dbReference>
<comment type="subcellular location">
    <subcellularLocation>
        <location evidence="1 7">Cytoplasm</location>
    </subcellularLocation>
</comment>
<feature type="compositionally biased region" description="Polar residues" evidence="8">
    <location>
        <begin position="80"/>
        <end position="97"/>
    </location>
</feature>
<dbReference type="HOGENOM" id="CLU_1448220_0_0_1"/>
<dbReference type="Proteomes" id="UP000053257">
    <property type="component" value="Unassembled WGS sequence"/>
</dbReference>
<dbReference type="InterPro" id="IPR025279">
    <property type="entry name" value="NST1"/>
</dbReference>
<dbReference type="EMBL" id="KN840513">
    <property type="protein sequence ID" value="KIP06663.1"/>
    <property type="molecule type" value="Genomic_DNA"/>
</dbReference>
<evidence type="ECO:0000256" key="4">
    <source>
        <dbReference type="ARBA" id="ARBA00022490"/>
    </source>
</evidence>
<dbReference type="GO" id="GO:0005737">
    <property type="term" value="C:cytoplasm"/>
    <property type="evidence" value="ECO:0007669"/>
    <property type="project" value="UniProtKB-SubCell"/>
</dbReference>
<dbReference type="OrthoDB" id="21629at2759"/>
<reference evidence="9 10" key="1">
    <citation type="journal article" date="2014" name="PLoS Genet.">
        <title>Analysis of the Phlebiopsis gigantea genome, transcriptome and secretome provides insight into its pioneer colonization strategies of wood.</title>
        <authorList>
            <person name="Hori C."/>
            <person name="Ishida T."/>
            <person name="Igarashi K."/>
            <person name="Samejima M."/>
            <person name="Suzuki H."/>
            <person name="Master E."/>
            <person name="Ferreira P."/>
            <person name="Ruiz-Duenas F.J."/>
            <person name="Held B."/>
            <person name="Canessa P."/>
            <person name="Larrondo L.F."/>
            <person name="Schmoll M."/>
            <person name="Druzhinina I.S."/>
            <person name="Kubicek C.P."/>
            <person name="Gaskell J.A."/>
            <person name="Kersten P."/>
            <person name="St John F."/>
            <person name="Glasner J."/>
            <person name="Sabat G."/>
            <person name="Splinter BonDurant S."/>
            <person name="Syed K."/>
            <person name="Yadav J."/>
            <person name="Mgbeahuruike A.C."/>
            <person name="Kovalchuk A."/>
            <person name="Asiegbu F.O."/>
            <person name="Lackner G."/>
            <person name="Hoffmeister D."/>
            <person name="Rencoret J."/>
            <person name="Gutierrez A."/>
            <person name="Sun H."/>
            <person name="Lindquist E."/>
            <person name="Barry K."/>
            <person name="Riley R."/>
            <person name="Grigoriev I.V."/>
            <person name="Henrissat B."/>
            <person name="Kues U."/>
            <person name="Berka R.M."/>
            <person name="Martinez A.T."/>
            <person name="Covert S.F."/>
            <person name="Blanchette R.A."/>
            <person name="Cullen D."/>
        </authorList>
    </citation>
    <scope>NUCLEOTIDE SEQUENCE [LARGE SCALE GENOMIC DNA]</scope>
    <source>
        <strain evidence="9 10">11061_1 CR5-6</strain>
    </source>
</reference>
<evidence type="ECO:0000256" key="3">
    <source>
        <dbReference type="ARBA" id="ARBA00020733"/>
    </source>
</evidence>
<feature type="compositionally biased region" description="Pro residues" evidence="8">
    <location>
        <begin position="1"/>
        <end position="15"/>
    </location>
</feature>
<evidence type="ECO:0000256" key="8">
    <source>
        <dbReference type="SAM" id="MobiDB-lite"/>
    </source>
</evidence>
<dbReference type="STRING" id="745531.A0A0C3PK71"/>
<evidence type="ECO:0000313" key="9">
    <source>
        <dbReference type="EMBL" id="KIP06663.1"/>
    </source>
</evidence>
<evidence type="ECO:0000256" key="6">
    <source>
        <dbReference type="ARBA" id="ARBA00023054"/>
    </source>
</evidence>
<evidence type="ECO:0000256" key="1">
    <source>
        <dbReference type="ARBA" id="ARBA00004496"/>
    </source>
</evidence>
<feature type="region of interest" description="Disordered" evidence="8">
    <location>
        <begin position="1"/>
        <end position="100"/>
    </location>
</feature>
<accession>A0A0C3PK71</accession>
<protein>
    <recommendedName>
        <fullName evidence="3 7">Stress response protein NST1</fullName>
    </recommendedName>
</protein>
<gene>
    <name evidence="9" type="ORF">PHLGIDRAFT_450177</name>
</gene>
<name>A0A0C3PK71_PHLG1</name>
<comment type="function">
    <text evidence="7">May act as a negative regulator of salt tolerance.</text>
</comment>
<proteinExistence type="inferred from homology"/>
<keyword evidence="4 7" id="KW-0963">Cytoplasm</keyword>
<keyword evidence="5 7" id="KW-0346">Stress response</keyword>
<feature type="compositionally biased region" description="Low complexity" evidence="8">
    <location>
        <begin position="16"/>
        <end position="30"/>
    </location>
</feature>
<sequence length="187" mass="20830">MPAPRTTPAAIPPPSSRAAGKQPMAYAQPAPANPPPPSRRAASKAPITSHAYQHNHTHHHPSPPSSNASQPHKHRPPANGTASPPQVKNNKIWSTSTTEERERIKEFWLGLGEDERRNLVKIEKDAVLRKMKEQQKHSCMCAVCGRKRNAIEEELEVLNIYPRAAQYLLRKVQVRSPEASNSTRTAR</sequence>
<dbReference type="AlphaFoldDB" id="A0A0C3PK71"/>
<evidence type="ECO:0000256" key="7">
    <source>
        <dbReference type="RuleBase" id="RU049441"/>
    </source>
</evidence>
<evidence type="ECO:0000256" key="2">
    <source>
        <dbReference type="ARBA" id="ARBA00007112"/>
    </source>
</evidence>
<keyword evidence="10" id="KW-1185">Reference proteome</keyword>
<evidence type="ECO:0000256" key="5">
    <source>
        <dbReference type="ARBA" id="ARBA00023016"/>
    </source>
</evidence>
<keyword evidence="6 7" id="KW-0175">Coiled coil</keyword>
<comment type="similarity">
    <text evidence="2 7">Belongs to the NST1 family.</text>
</comment>
<organism evidence="9 10">
    <name type="scientific">Phlebiopsis gigantea (strain 11061_1 CR5-6)</name>
    <name type="common">White-rot fungus</name>
    <name type="synonym">Peniophora gigantea</name>
    <dbReference type="NCBI Taxonomy" id="745531"/>
    <lineage>
        <taxon>Eukaryota</taxon>
        <taxon>Fungi</taxon>
        <taxon>Dikarya</taxon>
        <taxon>Basidiomycota</taxon>
        <taxon>Agaricomycotina</taxon>
        <taxon>Agaricomycetes</taxon>
        <taxon>Polyporales</taxon>
        <taxon>Phanerochaetaceae</taxon>
        <taxon>Phlebiopsis</taxon>
    </lineage>
</organism>
<evidence type="ECO:0000313" key="10">
    <source>
        <dbReference type="Proteomes" id="UP000053257"/>
    </source>
</evidence>